<feature type="region of interest" description="Disordered" evidence="1">
    <location>
        <begin position="132"/>
        <end position="178"/>
    </location>
</feature>
<dbReference type="AlphaFoldDB" id="A0A915ES95"/>
<feature type="compositionally biased region" description="Polar residues" evidence="1">
    <location>
        <begin position="158"/>
        <end position="167"/>
    </location>
</feature>
<reference evidence="3" key="1">
    <citation type="submission" date="2022-11" db="UniProtKB">
        <authorList>
            <consortium name="WormBaseParasite"/>
        </authorList>
    </citation>
    <scope>IDENTIFICATION</scope>
</reference>
<sequence length="178" mass="20000">MCFVKNFCIWSGYKCQVDGGTNERSRVSASSAREARGCNQGCGRDDNKMIWHQSSTLPWLSAKKIDVLSGNSVMQRMALSGCRMCPMCLALLHPSFRSRCRLYMKSNSKPAPRYPAGNNGYSEIFWRPSMIGQNSRQSRIGQPQYPRPAPNQRGVNEPYQSQITVATLASAKPEDRKK</sequence>
<evidence type="ECO:0000313" key="2">
    <source>
        <dbReference type="Proteomes" id="UP000887574"/>
    </source>
</evidence>
<accession>A0A915ES95</accession>
<proteinExistence type="predicted"/>
<protein>
    <submittedName>
        <fullName evidence="3">Uncharacterized protein</fullName>
    </submittedName>
</protein>
<evidence type="ECO:0000256" key="1">
    <source>
        <dbReference type="SAM" id="MobiDB-lite"/>
    </source>
</evidence>
<organism evidence="2 3">
    <name type="scientific">Ditylenchus dipsaci</name>
    <dbReference type="NCBI Taxonomy" id="166011"/>
    <lineage>
        <taxon>Eukaryota</taxon>
        <taxon>Metazoa</taxon>
        <taxon>Ecdysozoa</taxon>
        <taxon>Nematoda</taxon>
        <taxon>Chromadorea</taxon>
        <taxon>Rhabditida</taxon>
        <taxon>Tylenchina</taxon>
        <taxon>Tylenchomorpha</taxon>
        <taxon>Sphaerularioidea</taxon>
        <taxon>Anguinidae</taxon>
        <taxon>Anguininae</taxon>
        <taxon>Ditylenchus</taxon>
    </lineage>
</organism>
<evidence type="ECO:0000313" key="3">
    <source>
        <dbReference type="WBParaSite" id="jg8774.1"/>
    </source>
</evidence>
<dbReference type="WBParaSite" id="jg8774.1">
    <property type="protein sequence ID" value="jg8774.1"/>
    <property type="gene ID" value="jg8774"/>
</dbReference>
<dbReference type="Proteomes" id="UP000887574">
    <property type="component" value="Unplaced"/>
</dbReference>
<name>A0A915ES95_9BILA</name>
<feature type="compositionally biased region" description="Polar residues" evidence="1">
    <location>
        <begin position="132"/>
        <end position="141"/>
    </location>
</feature>
<keyword evidence="2" id="KW-1185">Reference proteome</keyword>